<feature type="binding site" evidence="4">
    <location>
        <position position="154"/>
    </location>
    <ligand>
        <name>Zn(2+)</name>
        <dbReference type="ChEBI" id="CHEBI:29105"/>
    </ligand>
</feature>
<comment type="function">
    <text evidence="4">Catalyzes the deacetylation of 1D-myo-inositol 2-acetamido-2-deoxy-alpha-D-glucopyranoside (GlcNAc-Ins) in the mycothiol biosynthesis pathway.</text>
</comment>
<dbReference type="Pfam" id="PF02585">
    <property type="entry name" value="PIG-L"/>
    <property type="match status" value="1"/>
</dbReference>
<keyword evidence="3 4" id="KW-0862">Zinc</keyword>
<comment type="similarity">
    <text evidence="4">Belongs to the MshB deacetylase family.</text>
</comment>
<organism evidence="5 6">
    <name type="scientific">Mangrovihabitans endophyticus</name>
    <dbReference type="NCBI Taxonomy" id="1751298"/>
    <lineage>
        <taxon>Bacteria</taxon>
        <taxon>Bacillati</taxon>
        <taxon>Actinomycetota</taxon>
        <taxon>Actinomycetes</taxon>
        <taxon>Micromonosporales</taxon>
        <taxon>Micromonosporaceae</taxon>
        <taxon>Mangrovihabitans</taxon>
    </lineage>
</organism>
<dbReference type="GO" id="GO:0008270">
    <property type="term" value="F:zinc ion binding"/>
    <property type="evidence" value="ECO:0007669"/>
    <property type="project" value="UniProtKB-UniRule"/>
</dbReference>
<dbReference type="EMBL" id="BMMX01000023">
    <property type="protein sequence ID" value="GGL04921.1"/>
    <property type="molecule type" value="Genomic_DNA"/>
</dbReference>
<evidence type="ECO:0000256" key="3">
    <source>
        <dbReference type="ARBA" id="ARBA00022833"/>
    </source>
</evidence>
<evidence type="ECO:0000256" key="1">
    <source>
        <dbReference type="ARBA" id="ARBA00022723"/>
    </source>
</evidence>
<protein>
    <recommendedName>
        <fullName evidence="4">1D-myo-inositol 2-acetamido-2-deoxy-alpha-D-glucopyranoside deacetylase</fullName>
        <shortName evidence="4">GlcNAc-Ins deacetylase</shortName>
        <ecNumber evidence="4">3.5.1.103</ecNumber>
    </recommendedName>
    <alternativeName>
        <fullName evidence="4">N-acetyl-1-D-myo-inositol-2-amino-2-deoxy-alpha-D-glucopyranoside deacetylase</fullName>
    </alternativeName>
</protein>
<comment type="caution">
    <text evidence="5">The sequence shown here is derived from an EMBL/GenBank/DDBJ whole genome shotgun (WGS) entry which is preliminary data.</text>
</comment>
<feature type="binding site" evidence="4">
    <location>
        <position position="22"/>
    </location>
    <ligand>
        <name>Zn(2+)</name>
        <dbReference type="ChEBI" id="CHEBI:29105"/>
    </ligand>
</feature>
<comment type="cofactor">
    <cofactor evidence="4">
        <name>Zn(2+)</name>
        <dbReference type="ChEBI" id="CHEBI:29105"/>
    </cofactor>
    <text evidence="4">Binds 1 zinc ion per subunit.</text>
</comment>
<gene>
    <name evidence="4 5" type="primary">mshB</name>
    <name evidence="5" type="ORF">GCM10012284_44410</name>
</gene>
<evidence type="ECO:0000256" key="2">
    <source>
        <dbReference type="ARBA" id="ARBA00022801"/>
    </source>
</evidence>
<evidence type="ECO:0000313" key="5">
    <source>
        <dbReference type="EMBL" id="GGL04921.1"/>
    </source>
</evidence>
<keyword evidence="2 4" id="KW-0378">Hydrolase</keyword>
<keyword evidence="1 4" id="KW-0479">Metal-binding</keyword>
<name>A0A8J3C1S4_9ACTN</name>
<dbReference type="GO" id="GO:0035595">
    <property type="term" value="F:N-acetylglucosaminylinositol deacetylase activity"/>
    <property type="evidence" value="ECO:0007669"/>
    <property type="project" value="UniProtKB-EC"/>
</dbReference>
<dbReference type="GO" id="GO:0010125">
    <property type="term" value="P:mycothiol biosynthetic process"/>
    <property type="evidence" value="ECO:0007669"/>
    <property type="project" value="UniProtKB-UniRule"/>
</dbReference>
<dbReference type="SUPFAM" id="SSF102588">
    <property type="entry name" value="LmbE-like"/>
    <property type="match status" value="1"/>
</dbReference>
<dbReference type="PANTHER" id="PTHR12993">
    <property type="entry name" value="N-ACETYLGLUCOSAMINYL-PHOSPHATIDYLINOSITOL DE-N-ACETYLASE-RELATED"/>
    <property type="match status" value="1"/>
</dbReference>
<dbReference type="AlphaFoldDB" id="A0A8J3C1S4"/>
<dbReference type="NCBIfam" id="TIGR03445">
    <property type="entry name" value="mycothiol_MshB"/>
    <property type="match status" value="1"/>
</dbReference>
<evidence type="ECO:0000313" key="6">
    <source>
        <dbReference type="Proteomes" id="UP000656042"/>
    </source>
</evidence>
<accession>A0A8J3C1S4</accession>
<dbReference type="InterPro" id="IPR017810">
    <property type="entry name" value="Mycothiol_biosynthesis_MshB"/>
</dbReference>
<evidence type="ECO:0000256" key="4">
    <source>
        <dbReference type="HAMAP-Rule" id="MF_01696"/>
    </source>
</evidence>
<proteinExistence type="inferred from homology"/>
<comment type="catalytic activity">
    <reaction evidence="4">
        <text>1D-myo-inositol 2-acetamido-2-deoxy-alpha-D-glucopyranoside + H2O = 1D-myo-inositol 2-amino-2-deoxy-alpha-D-glucopyranoside + acetate</text>
        <dbReference type="Rhea" id="RHEA:26180"/>
        <dbReference type="ChEBI" id="CHEBI:15377"/>
        <dbReference type="ChEBI" id="CHEBI:30089"/>
        <dbReference type="ChEBI" id="CHEBI:52442"/>
        <dbReference type="ChEBI" id="CHEBI:58886"/>
        <dbReference type="EC" id="3.5.1.103"/>
    </reaction>
</comment>
<dbReference type="Gene3D" id="3.40.50.10320">
    <property type="entry name" value="LmbE-like"/>
    <property type="match status" value="1"/>
</dbReference>
<reference evidence="5" key="2">
    <citation type="submission" date="2020-09" db="EMBL/GenBank/DDBJ databases">
        <authorList>
            <person name="Sun Q."/>
            <person name="Zhou Y."/>
        </authorList>
    </citation>
    <scope>NUCLEOTIDE SEQUENCE</scope>
    <source>
        <strain evidence="5">CGMCC 4.7299</strain>
    </source>
</reference>
<dbReference type="PANTHER" id="PTHR12993:SF26">
    <property type="entry name" value="1D-MYO-INOSITOL 2-ACETAMIDO-2-DEOXY-ALPHA-D-GLUCOPYRANOSIDE DEACETYLASE"/>
    <property type="match status" value="1"/>
</dbReference>
<keyword evidence="6" id="KW-1185">Reference proteome</keyword>
<sequence length="300" mass="32302">MARVTDALPDRRLLLVHAHPDDEVTGTGAAMAHYAAAGAHVTLVTCTLGEEGEIHVPDLAQLEAAQADQLGGYRVVELERACAALGVTDHRFLGGAGRYRDSGMMGLATNNHPRCFWQADLDEAASHLVKIISEVRPQVMITYDPNGFYGHPDHIQAHRVAMRAAELAGDQGPEKIYWTAMPRRVLAEGMAAFRELDDNPFAGVEDVADLPFGSTDEEIAARIDGTDHYDKKTAAMRAHATQIPDNSWLYGIAGGFGAEFMGVEYFRLAKGERGPASGPHGWESDLFAGLSAARTDPAGP</sequence>
<feature type="binding site" evidence="4">
    <location>
        <position position="19"/>
    </location>
    <ligand>
        <name>Zn(2+)</name>
        <dbReference type="ChEBI" id="CHEBI:29105"/>
    </ligand>
</feature>
<dbReference type="InterPro" id="IPR024078">
    <property type="entry name" value="LmbE-like_dom_sf"/>
</dbReference>
<dbReference type="EC" id="3.5.1.103" evidence="4"/>
<dbReference type="InterPro" id="IPR003737">
    <property type="entry name" value="GlcNAc_PI_deacetylase-related"/>
</dbReference>
<reference evidence="5" key="1">
    <citation type="journal article" date="2014" name="Int. J. Syst. Evol. Microbiol.">
        <title>Complete genome sequence of Corynebacterium casei LMG S-19264T (=DSM 44701T), isolated from a smear-ripened cheese.</title>
        <authorList>
            <consortium name="US DOE Joint Genome Institute (JGI-PGF)"/>
            <person name="Walter F."/>
            <person name="Albersmeier A."/>
            <person name="Kalinowski J."/>
            <person name="Ruckert C."/>
        </authorList>
    </citation>
    <scope>NUCLEOTIDE SEQUENCE</scope>
    <source>
        <strain evidence="5">CGMCC 4.7299</strain>
    </source>
</reference>
<dbReference type="HAMAP" id="MF_01696">
    <property type="entry name" value="MshB"/>
    <property type="match status" value="1"/>
</dbReference>
<dbReference type="Proteomes" id="UP000656042">
    <property type="component" value="Unassembled WGS sequence"/>
</dbReference>